<evidence type="ECO:0000313" key="3">
    <source>
        <dbReference type="Proteomes" id="UP000053617"/>
    </source>
</evidence>
<feature type="compositionally biased region" description="Basic and acidic residues" evidence="1">
    <location>
        <begin position="202"/>
        <end position="249"/>
    </location>
</feature>
<protein>
    <submittedName>
        <fullName evidence="2">Uncharacterized protein</fullName>
    </submittedName>
</protein>
<evidence type="ECO:0000256" key="1">
    <source>
        <dbReference type="SAM" id="MobiDB-lite"/>
    </source>
</evidence>
<dbReference type="Proteomes" id="UP000053617">
    <property type="component" value="Unassembled WGS sequence"/>
</dbReference>
<dbReference type="GeneID" id="25292062"/>
<dbReference type="VEuPathDB" id="FungiDB:Z518_03991"/>
<sequence length="263" mass="31294">MARGVTTQRVEFAKEVTSIRPPRDDELWVMTQFARHAAKCDDCRDPYGAFKQDRLLCDKGNALARDVANYLYSKGDKPFSVINKKEGERMQVEVPADCKVIESLVKAFGRGLVLRVPKPVKPAAPVVLMPKVDKHDQYERVEKIEKYDRPAYYPSRPDQDVKVYRKKEYHVDDRPRERRYREGDVDMVEIVPVSARRERKEKVYYGNRVEERPRYERKERPKSVSYPERKGSLYERDEEEQRRRQRYEEQPIVIVSGPRHYRR</sequence>
<reference evidence="2 3" key="1">
    <citation type="submission" date="2015-01" db="EMBL/GenBank/DDBJ databases">
        <title>The Genome Sequence of Rhinocladiella mackenzie CBS 650.93.</title>
        <authorList>
            <consortium name="The Broad Institute Genomics Platform"/>
            <person name="Cuomo C."/>
            <person name="de Hoog S."/>
            <person name="Gorbushina A."/>
            <person name="Stielow B."/>
            <person name="Teixiera M."/>
            <person name="Abouelleil A."/>
            <person name="Chapman S.B."/>
            <person name="Priest M."/>
            <person name="Young S.K."/>
            <person name="Wortman J."/>
            <person name="Nusbaum C."/>
            <person name="Birren B."/>
        </authorList>
    </citation>
    <scope>NUCLEOTIDE SEQUENCE [LARGE SCALE GENOMIC DNA]</scope>
    <source>
        <strain evidence="2 3">CBS 650.93</strain>
    </source>
</reference>
<proteinExistence type="predicted"/>
<dbReference type="AlphaFoldDB" id="A0A0D2FVB2"/>
<gene>
    <name evidence="2" type="ORF">Z518_03991</name>
</gene>
<feature type="region of interest" description="Disordered" evidence="1">
    <location>
        <begin position="202"/>
        <end position="263"/>
    </location>
</feature>
<name>A0A0D2FVB2_9EURO</name>
<dbReference type="EMBL" id="KN847477">
    <property type="protein sequence ID" value="KIX06017.1"/>
    <property type="molecule type" value="Genomic_DNA"/>
</dbReference>
<organism evidence="2 3">
    <name type="scientific">Rhinocladiella mackenziei CBS 650.93</name>
    <dbReference type="NCBI Taxonomy" id="1442369"/>
    <lineage>
        <taxon>Eukaryota</taxon>
        <taxon>Fungi</taxon>
        <taxon>Dikarya</taxon>
        <taxon>Ascomycota</taxon>
        <taxon>Pezizomycotina</taxon>
        <taxon>Eurotiomycetes</taxon>
        <taxon>Chaetothyriomycetidae</taxon>
        <taxon>Chaetothyriales</taxon>
        <taxon>Herpotrichiellaceae</taxon>
        <taxon>Rhinocladiella</taxon>
    </lineage>
</organism>
<dbReference type="HOGENOM" id="CLU_096861_0_0_1"/>
<accession>A0A0D2FVB2</accession>
<dbReference type="RefSeq" id="XP_013273153.1">
    <property type="nucleotide sequence ID" value="XM_013417699.1"/>
</dbReference>
<evidence type="ECO:0000313" key="2">
    <source>
        <dbReference type="EMBL" id="KIX06017.1"/>
    </source>
</evidence>
<keyword evidence="3" id="KW-1185">Reference proteome</keyword>
<dbReference type="OrthoDB" id="5387413at2759"/>